<dbReference type="AlphaFoldDB" id="A0AA86TZ19"/>
<evidence type="ECO:0000313" key="3">
    <source>
        <dbReference type="Proteomes" id="UP001642409"/>
    </source>
</evidence>
<dbReference type="Proteomes" id="UP001642409">
    <property type="component" value="Unassembled WGS sequence"/>
</dbReference>
<sequence>MNHIQNYRRQLPNEAFRFITNTRFVKKEDLIPTSCSNCGGENSPYYETNCKKAQEYHIGVHDKIVDYIEQVLRQYKAVKVSKENHNRLYDDIQSDIAINSNLGERIYLDVGVTWYKEKYYKAKVKHYQGYEAKIIPIIVGKNFTLHKESHLFLNQLKVNMQTFNAEIGYKISRYAQMCNNWLYKKRNLEKETNIEEAPIGKLDMNKFAPLADLGKDNNNSEKETYRKILIPTKQMEQLSRLTK</sequence>
<accession>A0AA86TZ19</accession>
<dbReference type="EMBL" id="CATOUU010000600">
    <property type="protein sequence ID" value="CAI9935290.1"/>
    <property type="molecule type" value="Genomic_DNA"/>
</dbReference>
<gene>
    <name evidence="1" type="ORF">HINF_LOCUS22935</name>
    <name evidence="2" type="ORF">HINF_LOCUS69129</name>
</gene>
<keyword evidence="3" id="KW-1185">Reference proteome</keyword>
<comment type="caution">
    <text evidence="1">The sequence shown here is derived from an EMBL/GenBank/DDBJ whole genome shotgun (WGS) entry which is preliminary data.</text>
</comment>
<reference evidence="1" key="1">
    <citation type="submission" date="2023-06" db="EMBL/GenBank/DDBJ databases">
        <authorList>
            <person name="Kurt Z."/>
        </authorList>
    </citation>
    <scope>NUCLEOTIDE SEQUENCE</scope>
</reference>
<name>A0AA86TZ19_9EUKA</name>
<evidence type="ECO:0000313" key="1">
    <source>
        <dbReference type="EMBL" id="CAI9935290.1"/>
    </source>
</evidence>
<organism evidence="1">
    <name type="scientific">Hexamita inflata</name>
    <dbReference type="NCBI Taxonomy" id="28002"/>
    <lineage>
        <taxon>Eukaryota</taxon>
        <taxon>Metamonada</taxon>
        <taxon>Diplomonadida</taxon>
        <taxon>Hexamitidae</taxon>
        <taxon>Hexamitinae</taxon>
        <taxon>Hexamita</taxon>
    </lineage>
</organism>
<reference evidence="2 3" key="2">
    <citation type="submission" date="2024-07" db="EMBL/GenBank/DDBJ databases">
        <authorList>
            <person name="Akdeniz Z."/>
        </authorList>
    </citation>
    <scope>NUCLEOTIDE SEQUENCE [LARGE SCALE GENOMIC DNA]</scope>
</reference>
<evidence type="ECO:0000313" key="2">
    <source>
        <dbReference type="EMBL" id="CAL6097579.1"/>
    </source>
</evidence>
<proteinExistence type="predicted"/>
<dbReference type="EMBL" id="CAXDID020000499">
    <property type="protein sequence ID" value="CAL6097579.1"/>
    <property type="molecule type" value="Genomic_DNA"/>
</dbReference>
<protein>
    <submittedName>
        <fullName evidence="1">Putative</fullName>
    </submittedName>
</protein>